<feature type="compositionally biased region" description="Polar residues" evidence="4">
    <location>
        <begin position="1513"/>
        <end position="1522"/>
    </location>
</feature>
<feature type="compositionally biased region" description="Basic and acidic residues" evidence="4">
    <location>
        <begin position="840"/>
        <end position="857"/>
    </location>
</feature>
<feature type="region of interest" description="Disordered" evidence="4">
    <location>
        <begin position="1740"/>
        <end position="1963"/>
    </location>
</feature>
<feature type="compositionally biased region" description="Polar residues" evidence="4">
    <location>
        <begin position="1380"/>
        <end position="1397"/>
    </location>
</feature>
<dbReference type="SMART" id="SM00175">
    <property type="entry name" value="RAB"/>
    <property type="match status" value="1"/>
</dbReference>
<feature type="compositionally biased region" description="Basic and acidic residues" evidence="4">
    <location>
        <begin position="1117"/>
        <end position="1127"/>
    </location>
</feature>
<feature type="region of interest" description="Disordered" evidence="4">
    <location>
        <begin position="1354"/>
        <end position="1469"/>
    </location>
</feature>
<dbReference type="Proteomes" id="UP000693946">
    <property type="component" value="Linkage Group LG4"/>
</dbReference>
<feature type="compositionally biased region" description="Basic residues" evidence="4">
    <location>
        <begin position="316"/>
        <end position="329"/>
    </location>
</feature>
<feature type="compositionally biased region" description="Basic and acidic residues" evidence="4">
    <location>
        <begin position="1430"/>
        <end position="1450"/>
    </location>
</feature>
<feature type="compositionally biased region" description="Polar residues" evidence="4">
    <location>
        <begin position="1043"/>
        <end position="1057"/>
    </location>
</feature>
<dbReference type="SMART" id="SM00173">
    <property type="entry name" value="RAS"/>
    <property type="match status" value="1"/>
</dbReference>
<dbReference type="SMART" id="SM00177">
    <property type="entry name" value="ARF"/>
    <property type="match status" value="1"/>
</dbReference>
<feature type="compositionally biased region" description="Basic and acidic residues" evidence="4">
    <location>
        <begin position="1913"/>
        <end position="1939"/>
    </location>
</feature>
<protein>
    <submittedName>
        <fullName evidence="5">Uncharacterized protein</fullName>
    </submittedName>
</protein>
<feature type="compositionally biased region" description="Basic and acidic residues" evidence="4">
    <location>
        <begin position="1213"/>
        <end position="1244"/>
    </location>
</feature>
<dbReference type="PROSITE" id="PS51421">
    <property type="entry name" value="RAS"/>
    <property type="match status" value="1"/>
</dbReference>
<feature type="compositionally biased region" description="Polar residues" evidence="4">
    <location>
        <begin position="294"/>
        <end position="305"/>
    </location>
</feature>
<feature type="compositionally biased region" description="Polar residues" evidence="4">
    <location>
        <begin position="715"/>
        <end position="753"/>
    </location>
</feature>
<dbReference type="InterPro" id="IPR050227">
    <property type="entry name" value="Rab"/>
</dbReference>
<evidence type="ECO:0000256" key="1">
    <source>
        <dbReference type="ARBA" id="ARBA00022741"/>
    </source>
</evidence>
<keyword evidence="2" id="KW-0342">GTP-binding</keyword>
<keyword evidence="1" id="KW-0547">Nucleotide-binding</keyword>
<dbReference type="FunFam" id="3.40.50.300:FF:001129">
    <property type="entry name" value="ras-related protein Rab-44 isoform X2"/>
    <property type="match status" value="1"/>
</dbReference>
<reference evidence="5 6" key="1">
    <citation type="journal article" date="2021" name="Sci. Rep.">
        <title>Chromosome anchoring in Senegalese sole (Solea senegalensis) reveals sex-associated markers and genome rearrangements in flatfish.</title>
        <authorList>
            <person name="Guerrero-Cozar I."/>
            <person name="Gomez-Garrido J."/>
            <person name="Berbel C."/>
            <person name="Martinez-Blanch J.F."/>
            <person name="Alioto T."/>
            <person name="Claros M.G."/>
            <person name="Gagnaire P.A."/>
            <person name="Manchado M."/>
        </authorList>
    </citation>
    <scope>NUCLEOTIDE SEQUENCE [LARGE SCALE GENOMIC DNA]</scope>
    <source>
        <strain evidence="5">Sse05_10M</strain>
    </source>
</reference>
<feature type="region of interest" description="Disordered" evidence="4">
    <location>
        <begin position="1482"/>
        <end position="1620"/>
    </location>
</feature>
<feature type="compositionally biased region" description="Basic residues" evidence="4">
    <location>
        <begin position="2204"/>
        <end position="2213"/>
    </location>
</feature>
<feature type="compositionally biased region" description="Basic residues" evidence="4">
    <location>
        <begin position="88"/>
        <end position="99"/>
    </location>
</feature>
<keyword evidence="6" id="KW-1185">Reference proteome</keyword>
<feature type="compositionally biased region" description="Basic residues" evidence="4">
    <location>
        <begin position="906"/>
        <end position="919"/>
    </location>
</feature>
<feature type="compositionally biased region" description="Basic and acidic residues" evidence="4">
    <location>
        <begin position="1551"/>
        <end position="1560"/>
    </location>
</feature>
<feature type="compositionally biased region" description="Polar residues" evidence="4">
    <location>
        <begin position="870"/>
        <end position="893"/>
    </location>
</feature>
<feature type="region of interest" description="Disordered" evidence="4">
    <location>
        <begin position="25"/>
        <end position="51"/>
    </location>
</feature>
<dbReference type="GO" id="GO:0005525">
    <property type="term" value="F:GTP binding"/>
    <property type="evidence" value="ECO:0007669"/>
    <property type="project" value="UniProtKB-KW"/>
</dbReference>
<dbReference type="Pfam" id="PF00071">
    <property type="entry name" value="Ras"/>
    <property type="match status" value="1"/>
</dbReference>
<feature type="region of interest" description="Disordered" evidence="4">
    <location>
        <begin position="622"/>
        <end position="927"/>
    </location>
</feature>
<dbReference type="InterPro" id="IPR001806">
    <property type="entry name" value="Small_GTPase"/>
</dbReference>
<feature type="compositionally biased region" description="Basic and acidic residues" evidence="4">
    <location>
        <begin position="100"/>
        <end position="118"/>
    </location>
</feature>
<feature type="compositionally biased region" description="Basic and acidic residues" evidence="4">
    <location>
        <begin position="800"/>
        <end position="831"/>
    </location>
</feature>
<evidence type="ECO:0000256" key="4">
    <source>
        <dbReference type="SAM" id="MobiDB-lite"/>
    </source>
</evidence>
<feature type="compositionally biased region" description="Basic and acidic residues" evidence="4">
    <location>
        <begin position="1253"/>
        <end position="1270"/>
    </location>
</feature>
<dbReference type="PANTHER" id="PTHR47977">
    <property type="entry name" value="RAS-RELATED PROTEIN RAB"/>
    <property type="match status" value="1"/>
</dbReference>
<feature type="compositionally biased region" description="Basic and acidic residues" evidence="4">
    <location>
        <begin position="2193"/>
        <end position="2203"/>
    </location>
</feature>
<gene>
    <name evidence="5" type="ORF">JOB18_005896</name>
</gene>
<name>A0AAV6QK30_SOLSE</name>
<dbReference type="CDD" id="cd00154">
    <property type="entry name" value="Rab"/>
    <property type="match status" value="1"/>
</dbReference>
<feature type="compositionally biased region" description="Basic and acidic residues" evidence="4">
    <location>
        <begin position="1761"/>
        <end position="1772"/>
    </location>
</feature>
<dbReference type="SMART" id="SM00174">
    <property type="entry name" value="RHO"/>
    <property type="match status" value="1"/>
</dbReference>
<feature type="region of interest" description="Disordered" evidence="4">
    <location>
        <begin position="1000"/>
        <end position="1312"/>
    </location>
</feature>
<feature type="compositionally biased region" description="Polar residues" evidence="4">
    <location>
        <begin position="445"/>
        <end position="469"/>
    </location>
</feature>
<feature type="compositionally biased region" description="Basic and acidic residues" evidence="4">
    <location>
        <begin position="1398"/>
        <end position="1422"/>
    </location>
</feature>
<feature type="region of interest" description="Disordered" evidence="4">
    <location>
        <begin position="582"/>
        <end position="608"/>
    </location>
</feature>
<feature type="compositionally biased region" description="Basic and acidic residues" evidence="4">
    <location>
        <begin position="470"/>
        <end position="479"/>
    </location>
</feature>
<dbReference type="GO" id="GO:0003924">
    <property type="term" value="F:GTPase activity"/>
    <property type="evidence" value="ECO:0007669"/>
    <property type="project" value="InterPro"/>
</dbReference>
<organism evidence="5 6">
    <name type="scientific">Solea senegalensis</name>
    <name type="common">Senegalese sole</name>
    <dbReference type="NCBI Taxonomy" id="28829"/>
    <lineage>
        <taxon>Eukaryota</taxon>
        <taxon>Metazoa</taxon>
        <taxon>Chordata</taxon>
        <taxon>Craniata</taxon>
        <taxon>Vertebrata</taxon>
        <taxon>Euteleostomi</taxon>
        <taxon>Actinopterygii</taxon>
        <taxon>Neopterygii</taxon>
        <taxon>Teleostei</taxon>
        <taxon>Neoteleostei</taxon>
        <taxon>Acanthomorphata</taxon>
        <taxon>Carangaria</taxon>
        <taxon>Pleuronectiformes</taxon>
        <taxon>Pleuronectoidei</taxon>
        <taxon>Soleidae</taxon>
        <taxon>Solea</taxon>
    </lineage>
</organism>
<feature type="compositionally biased region" description="Polar residues" evidence="4">
    <location>
        <begin position="1137"/>
        <end position="1166"/>
    </location>
</feature>
<feature type="compositionally biased region" description="Basic and acidic residues" evidence="4">
    <location>
        <begin position="1853"/>
        <end position="1866"/>
    </location>
</feature>
<evidence type="ECO:0000256" key="2">
    <source>
        <dbReference type="ARBA" id="ARBA00023134"/>
    </source>
</evidence>
<feature type="compositionally biased region" description="Basic and acidic residues" evidence="4">
    <location>
        <begin position="253"/>
        <end position="264"/>
    </location>
</feature>
<feature type="compositionally biased region" description="Polar residues" evidence="4">
    <location>
        <begin position="952"/>
        <end position="975"/>
    </location>
</feature>
<dbReference type="PROSITE" id="PS51420">
    <property type="entry name" value="RHO"/>
    <property type="match status" value="1"/>
</dbReference>
<feature type="region of interest" description="Disordered" evidence="4">
    <location>
        <begin position="251"/>
        <end position="341"/>
    </location>
</feature>
<accession>A0AAV6QK30</accession>
<feature type="region of interest" description="Disordered" evidence="4">
    <location>
        <begin position="952"/>
        <end position="984"/>
    </location>
</feature>
<feature type="region of interest" description="Disordered" evidence="4">
    <location>
        <begin position="413"/>
        <end position="479"/>
    </location>
</feature>
<feature type="compositionally biased region" description="Basic residues" evidence="4">
    <location>
        <begin position="27"/>
        <end position="38"/>
    </location>
</feature>
<keyword evidence="3" id="KW-0449">Lipoprotein</keyword>
<evidence type="ECO:0000313" key="6">
    <source>
        <dbReference type="Proteomes" id="UP000693946"/>
    </source>
</evidence>
<feature type="compositionally biased region" description="Basic and acidic residues" evidence="4">
    <location>
        <begin position="1796"/>
        <end position="1814"/>
    </location>
</feature>
<feature type="compositionally biased region" description="Basic and acidic residues" evidence="4">
    <location>
        <begin position="422"/>
        <end position="434"/>
    </location>
</feature>
<feature type="region of interest" description="Disordered" evidence="4">
    <location>
        <begin position="74"/>
        <end position="122"/>
    </location>
</feature>
<dbReference type="InterPro" id="IPR005225">
    <property type="entry name" value="Small_GTP-bd"/>
</dbReference>
<dbReference type="NCBIfam" id="TIGR00231">
    <property type="entry name" value="small_GTP"/>
    <property type="match status" value="1"/>
</dbReference>
<sequence>MTFAHVVRRQRRQICVDGREEIMSSQRTKKRFGSHRRVANQNETPKTDEIHATGNSNVAQHHIPEENIESLCVQSNSDNMPSPELRANRRKLGSRRKNKGQHERDLAAELSDKSKEEVENSPVNEALETQLAVHSERQEELCESHEHEMSATSDNSLYSAVMSAYCGVQNYTNCPEDIPENQQVEQDEDELDSKLMSSSNFVEPMREGAQDNAPLIGSSERVLSSQPGVSCVTEIEEKKWSEDADLLQQEGNLKSKESHEEMTTDKSNTTQHNKLVWSTDPAAAVSSSKDEQNEQFSQTQHSSVGTEERDVNTTVNRRKLGSSRKNKRQQRVEDSVARPYHETKVVKNLRGYGDSETSNMSSLETAVQLQPVDMMEEMDKPDNHQNETLIGEVKEITHTVGISDLYNPSLPTVSASSVTDAGSKESDENQDLFRHWGGSEAGNLVASTENFNPGQDTEYEQSVEQTADSSPKHEISTNKEDEQFCISEVGRAQDVDNAVKLMHNEDVKPAATQEMYFVDYSSESVIHDGTEDSEICSISPTNLTEVGDSYQSELSVKSNGDCATKQGLLSLDEEQDECLTQDNNVVASDQKNEDSAVYDPRNTQTSDIQRIDPAVEGWLEDDIKSVVEQSSDHEEEGLSEPMENKTPQTLQSETHSPLESQPHDNSGITDKQSEMSLMMETAVQEMSEETMLEGNDRFDPAHTEGVSDQAKENAQELTSTSEHSGPPVDQQTTEQSNSEQIPQEPSSVYSVTDTESKEGDEDNDLLKQWGNLQSNNLENETHFKSDDVESSVTPDITTEEGNHEEPTEPECRVEQATDPSPKDETSTKDEQIEPYSGALDTKDAVTKVQKEDVKETALHQVDCSSDEASKYSQSLQSEIEPSLDLQPNDSSQNIKEKIHTGFKPAGNKRKLGSSRRYKERQHVPDSVTESVIHDGTEDSVIGFVNLTDQTEVSDSYQSESSAKSKATCANKQEVSNPEEKQDTFLNVDTLDQINEDLNAYDLQKTQTSDIEGVDPAEDDIKSTVEQSSEYEEEGVLSELVENKTLQTLQSETHSPLESQPHDYSVTTDKQDNTENSEELGSVHVNEGEQNVSSSGAESEMSLTMETAVQEMSAETMLEGKDRFDPAHTEGVSDQAKENAQASASELTSSNSEPIPQELSSVYSVTDTESKEGDEDNDLLKHLGNLQSNNLENETHFKSEDVESSITPDITTEEGNHEEPTEPECRVEQATDPSPKDETSTKDEQSEPYSGALDTKDAVTKVQKEDVKETALHQVDCSSDEASKYSQSSHTRNRRKLGSSRRHKERQHVPVTEAYSELKEEVVKAIQGDEVSEKEKMASVTETMRQDILQEQIGLDFNPTEKMSGSRSTIKDKENAEQMPQEDTTLQPQNVESSATVSKESDDIKSTEQVNELEKKLITEPKDLSPPTGHDTIKTDLRESADASDLKHCDDTDADNTEADLSVGARGPEQVEVSEICADNTSNKNVPCALVDTGHEETSRPKPAVNMSEESETPAASNSQQGAPTKPPVRGNVQGTRRKMGSTRKSQLNRKQMYDTDETKENNVVQSGERNNDSMGGVEESSLILTKDVSQRRNTHSNVTEEQQKMNENNSVHAETPKQQSCTLDLQATECNVIPGTDDSTVLSPEQAAYHTEEAVHPVRSVHGADEKDNEEKVEASVEVTQGPGSIVTEAPAVALADMEKMKSVVSREAGEHLKNDHVSVQEPNSVTDGAQNTNFEMMNANFSPANRRRKMGSTRRNLGSRSREKDLYQKQEEDNEVTATIRAGDASTESVIAKEPQLHDENTHSDSEQRKETVVETVECSHTCESHVKPPALENIEETPGPLSQPAGMEPRLTPEPRTSPKHDATSESAAGGRRRKMGSHRKSHPRQNAKDQIVGEDRLMDTQQEGDITPLTDERDKRREESLGLDRLSEVDKRDEKPTSNISISGAAEHSQILSEKAPKRVTPVPRPDAGIHLNQEIQNNFSSGKQNITNSRVTDVEKAGCIDVQVPASVFVFPSSGAASSKSRVFNVLLVGDSSVGKTSFLKRAQSGKFSSDLPPSVGIDSCRWTVVVDGKPVALQLWDTAGQERFRSITRQVFHRAQAFLLMYDVTSSQSFSAVNYWANCIQEGAAENVTILLLGNKSDCAERQIQPEEGETLSKEYNFDFMECSAATGENVIQTLETVARMLKQNADTREESMVLHKEPPHKKRSGCC</sequence>
<feature type="compositionally biased region" description="Basic residues" evidence="4">
    <location>
        <begin position="1290"/>
        <end position="1305"/>
    </location>
</feature>
<evidence type="ECO:0000256" key="3">
    <source>
        <dbReference type="ARBA" id="ARBA00023288"/>
    </source>
</evidence>
<feature type="region of interest" description="Disordered" evidence="4">
    <location>
        <begin position="2193"/>
        <end position="2213"/>
    </location>
</feature>
<feature type="compositionally biased region" description="Polar residues" evidence="4">
    <location>
        <begin position="645"/>
        <end position="670"/>
    </location>
</feature>
<feature type="compositionally biased region" description="Polar residues" evidence="4">
    <location>
        <begin position="1595"/>
        <end position="1620"/>
    </location>
</feature>
<feature type="compositionally biased region" description="Basic and acidic residues" evidence="4">
    <location>
        <begin position="330"/>
        <end position="341"/>
    </location>
</feature>
<comment type="caution">
    <text evidence="5">The sequence shown here is derived from an EMBL/GenBank/DDBJ whole genome shotgun (WGS) entry which is preliminary data.</text>
</comment>
<dbReference type="SMART" id="SM00176">
    <property type="entry name" value="RAN"/>
    <property type="match status" value="1"/>
</dbReference>
<proteinExistence type="predicted"/>
<evidence type="ECO:0000313" key="5">
    <source>
        <dbReference type="EMBL" id="KAG7493312.1"/>
    </source>
</evidence>
<feature type="compositionally biased region" description="Polar residues" evidence="4">
    <location>
        <begin position="1087"/>
        <end position="1106"/>
    </location>
</feature>
<feature type="compositionally biased region" description="Basic residues" evidence="4">
    <location>
        <begin position="1873"/>
        <end position="1888"/>
    </location>
</feature>
<dbReference type="EMBL" id="JAGKHQ010000016">
    <property type="protein sequence ID" value="KAG7493312.1"/>
    <property type="molecule type" value="Genomic_DNA"/>
</dbReference>
<dbReference type="PROSITE" id="PS51419">
    <property type="entry name" value="RAB"/>
    <property type="match status" value="1"/>
</dbReference>